<dbReference type="PANTHER" id="PTHR33785">
    <property type="entry name" value="OS06G0550800 PROTEIN"/>
    <property type="match status" value="1"/>
</dbReference>
<dbReference type="Gramene" id="Tc02v2_t018200.1">
    <property type="protein sequence ID" value="Tc02v2_p018200.1"/>
    <property type="gene ID" value="Tc02v2_g018200"/>
</dbReference>
<name>A0AB32VKV8_THECC</name>
<dbReference type="GeneID" id="18609051"/>
<dbReference type="PANTHER" id="PTHR33785:SF12">
    <property type="entry name" value="DUF1685 FAMILY PROTEIN"/>
    <property type="match status" value="1"/>
</dbReference>
<dbReference type="AlphaFoldDB" id="A0AB32VKV8"/>
<organism evidence="1 2">
    <name type="scientific">Theobroma cacao</name>
    <name type="common">Cacao</name>
    <name type="synonym">Cocoa</name>
    <dbReference type="NCBI Taxonomy" id="3641"/>
    <lineage>
        <taxon>Eukaryota</taxon>
        <taxon>Viridiplantae</taxon>
        <taxon>Streptophyta</taxon>
        <taxon>Embryophyta</taxon>
        <taxon>Tracheophyta</taxon>
        <taxon>Spermatophyta</taxon>
        <taxon>Magnoliopsida</taxon>
        <taxon>eudicotyledons</taxon>
        <taxon>Gunneridae</taxon>
        <taxon>Pentapetalae</taxon>
        <taxon>rosids</taxon>
        <taxon>malvids</taxon>
        <taxon>Malvales</taxon>
        <taxon>Malvaceae</taxon>
        <taxon>Byttnerioideae</taxon>
        <taxon>Theobroma</taxon>
    </lineage>
</organism>
<sequence>MSQTFLCLSIPTNTDLSLVNLLDLFKTPQQREDMAAEEVLKLFDVYWFEQPIFSKKPVSRSQETSQDHKERVEERELKLPRISTLHVRSMSDLALNATVSFSSGSLSPNSVLTTPRLQTILSGKDVNEDNADVKKEKMEEAAAKPILVERRSKTRTKGSSRSLSELEFEELQGFMDLGFVFSEEDKDSSLVSIIPGLQKLGKKTEESREENIGQTVVSRPYLSEAWEVWDRRKVKNPLMNWRIPTMGNEVDMKDHLRFWAHTVASTVR</sequence>
<reference evidence="1" key="1">
    <citation type="journal article" date="1997" name="Nucleic Acids Res.">
        <title>tRNAscan-SE: a program for improved detection of transfer RNA genes in genomic sequence.</title>
        <authorList>
            <person name="Lowe T.M."/>
            <person name="Eddy S.R."/>
        </authorList>
    </citation>
    <scope>NUCLEOTIDE SEQUENCE [LARGE SCALE GENOMIC DNA]</scope>
    <source>
        <strain evidence="1">r\B97-61/B2</strain>
    </source>
</reference>
<reference evidence="2" key="2">
    <citation type="submission" date="2025-08" db="UniProtKB">
        <authorList>
            <consortium name="RefSeq"/>
        </authorList>
    </citation>
    <scope>IDENTIFICATION</scope>
</reference>
<accession>A0AB32VKV8</accession>
<evidence type="ECO:0000313" key="2">
    <source>
        <dbReference type="RefSeq" id="XP_007044083.2"/>
    </source>
</evidence>
<dbReference type="RefSeq" id="XP_007044083.2">
    <property type="nucleotide sequence ID" value="XM_007044021.2"/>
</dbReference>
<proteinExistence type="predicted"/>
<evidence type="ECO:0000313" key="1">
    <source>
        <dbReference type="Proteomes" id="UP000694886"/>
    </source>
</evidence>
<dbReference type="KEGG" id="tcc:18609051"/>
<dbReference type="Proteomes" id="UP000694886">
    <property type="component" value="Chromosome 2"/>
</dbReference>
<protein>
    <submittedName>
        <fullName evidence="2">Uncharacterized protein LOC18609051</fullName>
    </submittedName>
</protein>
<gene>
    <name evidence="2" type="primary">LOC18609051</name>
</gene>